<feature type="region of interest" description="Disordered" evidence="1">
    <location>
        <begin position="350"/>
        <end position="372"/>
    </location>
</feature>
<gene>
    <name evidence="2" type="ORF">PLOB_00031884</name>
</gene>
<organism evidence="2 3">
    <name type="scientific">Porites lobata</name>
    <dbReference type="NCBI Taxonomy" id="104759"/>
    <lineage>
        <taxon>Eukaryota</taxon>
        <taxon>Metazoa</taxon>
        <taxon>Cnidaria</taxon>
        <taxon>Anthozoa</taxon>
        <taxon>Hexacorallia</taxon>
        <taxon>Scleractinia</taxon>
        <taxon>Fungiina</taxon>
        <taxon>Poritidae</taxon>
        <taxon>Porites</taxon>
    </lineage>
</organism>
<comment type="caution">
    <text evidence="2">The sequence shown here is derived from an EMBL/GenBank/DDBJ whole genome shotgun (WGS) entry which is preliminary data.</text>
</comment>
<reference evidence="2 3" key="1">
    <citation type="submission" date="2022-05" db="EMBL/GenBank/DDBJ databases">
        <authorList>
            <consortium name="Genoscope - CEA"/>
            <person name="William W."/>
        </authorList>
    </citation>
    <scope>NUCLEOTIDE SEQUENCE [LARGE SCALE GENOMIC DNA]</scope>
</reference>
<evidence type="ECO:0000313" key="3">
    <source>
        <dbReference type="Proteomes" id="UP001159405"/>
    </source>
</evidence>
<proteinExistence type="predicted"/>
<feature type="region of interest" description="Disordered" evidence="1">
    <location>
        <begin position="110"/>
        <end position="132"/>
    </location>
</feature>
<name>A0ABN8NY17_9CNID</name>
<dbReference type="Proteomes" id="UP001159405">
    <property type="component" value="Unassembled WGS sequence"/>
</dbReference>
<keyword evidence="3" id="KW-1185">Reference proteome</keyword>
<evidence type="ECO:0000313" key="2">
    <source>
        <dbReference type="EMBL" id="CAH3125505.1"/>
    </source>
</evidence>
<dbReference type="EMBL" id="CALNXK010000041">
    <property type="protein sequence ID" value="CAH3125505.1"/>
    <property type="molecule type" value="Genomic_DNA"/>
</dbReference>
<evidence type="ECO:0000256" key="1">
    <source>
        <dbReference type="SAM" id="MobiDB-lite"/>
    </source>
</evidence>
<protein>
    <submittedName>
        <fullName evidence="2">Uncharacterized protein</fullName>
    </submittedName>
</protein>
<accession>A0ABN8NY17</accession>
<sequence>MTELVGSHPSIQIKRGKGYPKQIQHFSFSTLPFLFRMYLHYAISISLRSQGHTVKDDLEVWMSFQKHRTVPPFPGHAGGTARSWPNSRPAGVSTLELGFINRRAVSTTESRARGLPPITDKPRPGNRKVGLRDGRQEKQQLCWARSWAGVRAEQTNVHAKGCTVCTTHNRRSHLGPLKNSGLKIAHKNKVLAMNEKEAVLFKRLKGIYANSTEKTLRVQRLQNNINSLQSRTLHSEIDYSLREFKKKQEDDKRNRSELKRVRERFSKDREHRRKSSYVSLSALECPQVSRQAYGLPEDGHEYRQSSVMQHAQEKLRDIWKNAMKRAVIVDKMIGVMKKEKEPLPQIKVRRKSMAQKEARSPSPVKEALQERDSMETVNQLEVVLGEIDAMSTVISESDEDLTDTEEEFD</sequence>